<protein>
    <submittedName>
        <fullName evidence="2">Protocatechuate 4,5-dioxygenase alpha subunit</fullName>
    </submittedName>
</protein>
<keyword evidence="3" id="KW-1185">Reference proteome</keyword>
<dbReference type="RefSeq" id="WP_133503502.1">
    <property type="nucleotide sequence ID" value="NZ_SNXC01000011.1"/>
</dbReference>
<feature type="domain" description="Extradiol ring-cleavage dioxygenase LigAB LigA subunit" evidence="1">
    <location>
        <begin position="27"/>
        <end position="112"/>
    </location>
</feature>
<accession>A0A4V3CGK5</accession>
<dbReference type="SUPFAM" id="SSF48076">
    <property type="entry name" value="LigA subunit of an aromatic-ring-opening dioxygenase LigAB"/>
    <property type="match status" value="1"/>
</dbReference>
<dbReference type="Pfam" id="PF07746">
    <property type="entry name" value="LigA"/>
    <property type="match status" value="1"/>
</dbReference>
<dbReference type="AlphaFoldDB" id="A0A4V3CGK5"/>
<dbReference type="NCBIfam" id="NF009918">
    <property type="entry name" value="PRK13378.1"/>
    <property type="match status" value="1"/>
</dbReference>
<evidence type="ECO:0000259" key="1">
    <source>
        <dbReference type="Pfam" id="PF07746"/>
    </source>
</evidence>
<organism evidence="2 3">
    <name type="scientific">Marinomonas balearica</name>
    <dbReference type="NCBI Taxonomy" id="491947"/>
    <lineage>
        <taxon>Bacteria</taxon>
        <taxon>Pseudomonadati</taxon>
        <taxon>Pseudomonadota</taxon>
        <taxon>Gammaproteobacteria</taxon>
        <taxon>Oceanospirillales</taxon>
        <taxon>Oceanospirillaceae</taxon>
        <taxon>Marinomonas</taxon>
    </lineage>
</organism>
<reference evidence="2 3" key="1">
    <citation type="submission" date="2019-03" db="EMBL/GenBank/DDBJ databases">
        <title>Genomic Encyclopedia of Type Strains, Phase III (KMG-III): the genomes of soil and plant-associated and newly described type strains.</title>
        <authorList>
            <person name="Whitman W."/>
        </authorList>
    </citation>
    <scope>NUCLEOTIDE SEQUENCE [LARGE SCALE GENOMIC DNA]</scope>
    <source>
        <strain evidence="2 3">CECT 7378</strain>
    </source>
</reference>
<name>A0A4V3CGK5_9GAMM</name>
<evidence type="ECO:0000313" key="2">
    <source>
        <dbReference type="EMBL" id="TDO98082.1"/>
    </source>
</evidence>
<dbReference type="Gene3D" id="1.10.700.10">
    <property type="entry name" value="Dioxygenase LigAB, LigA subunit"/>
    <property type="match status" value="1"/>
</dbReference>
<evidence type="ECO:0000313" key="3">
    <source>
        <dbReference type="Proteomes" id="UP000294656"/>
    </source>
</evidence>
<keyword evidence="2" id="KW-0223">Dioxygenase</keyword>
<dbReference type="GO" id="GO:0051213">
    <property type="term" value="F:dioxygenase activity"/>
    <property type="evidence" value="ECO:0007669"/>
    <property type="project" value="UniProtKB-KW"/>
</dbReference>
<dbReference type="InterPro" id="IPR011986">
    <property type="entry name" value="Xdiol_dOase_LigA"/>
</dbReference>
<gene>
    <name evidence="2" type="ORF">DFP79_1715</name>
</gene>
<dbReference type="Proteomes" id="UP000294656">
    <property type="component" value="Unassembled WGS sequence"/>
</dbReference>
<sequence>MSYIDDQREVEGTVLFDHRMAKKGYGLNKMCFSFNGQVGRDEFSQDEAAYCDKFGLSEVQKKAILDKDILTLLKEGGSIYYLAKFAGLLKLNMQDIGALQTGMSVDEFKAMLVKNGQGK</sequence>
<proteinExistence type="predicted"/>
<dbReference type="OrthoDB" id="8685817at2"/>
<dbReference type="InterPro" id="IPR036622">
    <property type="entry name" value="LigA_sf"/>
</dbReference>
<comment type="caution">
    <text evidence="2">The sequence shown here is derived from an EMBL/GenBank/DDBJ whole genome shotgun (WGS) entry which is preliminary data.</text>
</comment>
<dbReference type="EMBL" id="SNXC01000011">
    <property type="protein sequence ID" value="TDO98082.1"/>
    <property type="molecule type" value="Genomic_DNA"/>
</dbReference>
<keyword evidence="2" id="KW-0560">Oxidoreductase</keyword>